<evidence type="ECO:0000313" key="4">
    <source>
        <dbReference type="Proteomes" id="UP000241587"/>
    </source>
</evidence>
<accession>A0A2T4GR20</accession>
<protein>
    <recommendedName>
        <fullName evidence="5">Prion-inhibition and propagation HeLo domain-containing protein</fullName>
    </recommendedName>
</protein>
<dbReference type="OMA" id="RECYEAR"/>
<dbReference type="PANTHER" id="PTHR35186">
    <property type="entry name" value="ANK_REP_REGION DOMAIN-CONTAINING PROTEIN"/>
    <property type="match status" value="1"/>
</dbReference>
<gene>
    <name evidence="3" type="ORF">FCULG_00001369</name>
</gene>
<evidence type="ECO:0008006" key="5">
    <source>
        <dbReference type="Google" id="ProtNLM"/>
    </source>
</evidence>
<feature type="compositionally biased region" description="Low complexity" evidence="2">
    <location>
        <begin position="283"/>
        <end position="294"/>
    </location>
</feature>
<comment type="caution">
    <text evidence="3">The sequence shown here is derived from an EMBL/GenBank/DDBJ whole genome shotgun (WGS) entry which is preliminary data.</text>
</comment>
<dbReference type="Proteomes" id="UP000241587">
    <property type="component" value="Unassembled WGS sequence"/>
</dbReference>
<dbReference type="OrthoDB" id="5331891at2759"/>
<keyword evidence="1" id="KW-0175">Coiled coil</keyword>
<feature type="region of interest" description="Disordered" evidence="2">
    <location>
        <begin position="278"/>
        <end position="313"/>
    </location>
</feature>
<organism evidence="3 4">
    <name type="scientific">Fusarium culmorum</name>
    <dbReference type="NCBI Taxonomy" id="5516"/>
    <lineage>
        <taxon>Eukaryota</taxon>
        <taxon>Fungi</taxon>
        <taxon>Dikarya</taxon>
        <taxon>Ascomycota</taxon>
        <taxon>Pezizomycotina</taxon>
        <taxon>Sordariomycetes</taxon>
        <taxon>Hypocreomycetidae</taxon>
        <taxon>Hypocreales</taxon>
        <taxon>Nectriaceae</taxon>
        <taxon>Fusarium</taxon>
    </lineage>
</organism>
<proteinExistence type="predicted"/>
<evidence type="ECO:0000256" key="2">
    <source>
        <dbReference type="SAM" id="MobiDB-lite"/>
    </source>
</evidence>
<sequence length="597" mass="67602">MEPVSLAFGVLPVVGEAVKTCKVVRRKLKLFRHYSRELRRVQKRVGRQSQVFSNEIHLLLRPSLQDKELVELMLKDQDHPKWTSQDLEDGMRNSLGDNYTSCREIIEDIGSTLSSLQSVFDCFDQALDKCDENEHPRDAIRRLREGTKIAYSESKLEQNIKDLNQSLEELKNLREQTEQLSKPIDAMSLRRTIRKHTNLEYSHIRKTRESCKALHEAFTIAWAKNTRHGLSHEIQHTVRLFLNTEVQNDVYMNAVITCNSCLIERAIDVRIRSQNHDSILGLPTPASSEASTSSHDGQRKRRKVRFTQAGASPPLNPGRPCCFADNSQAVDIPPDLSMADLCTALYKDHIVPTNQAAENYCFGYLDGDVDGTFRHHIYANPSLINRQKVTPRTSASVCPTLVPMNEALNQPAETSISIIDQLRIAREIVTAVLKLHSSPWLNKYFNLYDLMFYDTDGLLTTSLKTVHVATEFTHTTPDAQHETTTNLPSAMEADDILEEAKLLHGVRNLTLWSLGAILLQIGRWSALQCSEDVVAIRKLSSQVTSLGPRYRDLTRKCLNCDFGYGDDLTKPRLQQAVYEGLVCELSEMISSLDIAED</sequence>
<name>A0A2T4GR20_FUSCU</name>
<evidence type="ECO:0000256" key="1">
    <source>
        <dbReference type="SAM" id="Coils"/>
    </source>
</evidence>
<dbReference type="PANTHER" id="PTHR35186:SF4">
    <property type="entry name" value="PRION-INHIBITION AND PROPAGATION HELO DOMAIN-CONTAINING PROTEIN"/>
    <property type="match status" value="1"/>
</dbReference>
<evidence type="ECO:0000313" key="3">
    <source>
        <dbReference type="EMBL" id="PTD05993.1"/>
    </source>
</evidence>
<reference evidence="3 4" key="1">
    <citation type="submission" date="2018-02" db="EMBL/GenBank/DDBJ databases">
        <title>Fusarium culmorum secondary metabolites in fungal-bacterial-plant interactions.</title>
        <authorList>
            <person name="Schmidt R."/>
        </authorList>
    </citation>
    <scope>NUCLEOTIDE SEQUENCE [LARGE SCALE GENOMIC DNA]</scope>
    <source>
        <strain evidence="3 4">PV</strain>
    </source>
</reference>
<dbReference type="AlphaFoldDB" id="A0A2T4GR20"/>
<dbReference type="EMBL" id="PVEM01000012">
    <property type="protein sequence ID" value="PTD05993.1"/>
    <property type="molecule type" value="Genomic_DNA"/>
</dbReference>
<keyword evidence="4" id="KW-1185">Reference proteome</keyword>
<feature type="coiled-coil region" evidence="1">
    <location>
        <begin position="153"/>
        <end position="180"/>
    </location>
</feature>